<dbReference type="Gene3D" id="1.10.510.10">
    <property type="entry name" value="Transferase(Phosphotransferase) domain 1"/>
    <property type="match status" value="1"/>
</dbReference>
<dbReference type="InterPro" id="IPR000719">
    <property type="entry name" value="Prot_kinase_dom"/>
</dbReference>
<dbReference type="SUPFAM" id="SSF56112">
    <property type="entry name" value="Protein kinase-like (PK-like)"/>
    <property type="match status" value="1"/>
</dbReference>
<dbReference type="PROSITE" id="PS50011">
    <property type="entry name" value="PROTEIN_KINASE_DOM"/>
    <property type="match status" value="1"/>
</dbReference>
<dbReference type="GO" id="GO:0016301">
    <property type="term" value="F:kinase activity"/>
    <property type="evidence" value="ECO:0007669"/>
    <property type="project" value="UniProtKB-KW"/>
</dbReference>
<organism evidence="6 7">
    <name type="scientific">Pendulispora rubella</name>
    <dbReference type="NCBI Taxonomy" id="2741070"/>
    <lineage>
        <taxon>Bacteria</taxon>
        <taxon>Pseudomonadati</taxon>
        <taxon>Myxococcota</taxon>
        <taxon>Myxococcia</taxon>
        <taxon>Myxococcales</taxon>
        <taxon>Sorangiineae</taxon>
        <taxon>Pendulisporaceae</taxon>
        <taxon>Pendulispora</taxon>
    </lineage>
</organism>
<evidence type="ECO:0000259" key="5">
    <source>
        <dbReference type="PROSITE" id="PS50011"/>
    </source>
</evidence>
<dbReference type="CDD" id="cd14014">
    <property type="entry name" value="STKc_PknB_like"/>
    <property type="match status" value="1"/>
</dbReference>
<dbReference type="InterPro" id="IPR027417">
    <property type="entry name" value="P-loop_NTPase"/>
</dbReference>
<proteinExistence type="predicted"/>
<dbReference type="Proteomes" id="UP001374803">
    <property type="component" value="Chromosome"/>
</dbReference>
<keyword evidence="2" id="KW-0547">Nucleotide-binding</keyword>
<evidence type="ECO:0000256" key="2">
    <source>
        <dbReference type="ARBA" id="ARBA00022741"/>
    </source>
</evidence>
<gene>
    <name evidence="6" type="ORF">LVJ94_28635</name>
</gene>
<dbReference type="InterPro" id="IPR011009">
    <property type="entry name" value="Kinase-like_dom_sf"/>
</dbReference>
<evidence type="ECO:0000256" key="3">
    <source>
        <dbReference type="ARBA" id="ARBA00022777"/>
    </source>
</evidence>
<dbReference type="SUPFAM" id="SSF52540">
    <property type="entry name" value="P-loop containing nucleoside triphosphate hydrolases"/>
    <property type="match status" value="1"/>
</dbReference>
<accession>A0ABZ2KQC0</accession>
<dbReference type="PANTHER" id="PTHR43289:SF6">
    <property type="entry name" value="SERINE_THREONINE-PROTEIN KINASE NEKL-3"/>
    <property type="match status" value="1"/>
</dbReference>
<dbReference type="InterPro" id="IPR041664">
    <property type="entry name" value="AAA_16"/>
</dbReference>
<keyword evidence="4" id="KW-0067">ATP-binding</keyword>
<evidence type="ECO:0000256" key="4">
    <source>
        <dbReference type="ARBA" id="ARBA00022840"/>
    </source>
</evidence>
<keyword evidence="7" id="KW-1185">Reference proteome</keyword>
<dbReference type="PROSITE" id="PS00108">
    <property type="entry name" value="PROTEIN_KINASE_ST"/>
    <property type="match status" value="1"/>
</dbReference>
<dbReference type="RefSeq" id="WP_394830478.1">
    <property type="nucleotide sequence ID" value="NZ_CP089929.1"/>
</dbReference>
<dbReference type="Pfam" id="PF13191">
    <property type="entry name" value="AAA_16"/>
    <property type="match status" value="1"/>
</dbReference>
<evidence type="ECO:0000313" key="7">
    <source>
        <dbReference type="Proteomes" id="UP001374803"/>
    </source>
</evidence>
<evidence type="ECO:0000313" key="6">
    <source>
        <dbReference type="EMBL" id="WXB00876.1"/>
    </source>
</evidence>
<dbReference type="SMART" id="SM00220">
    <property type="entry name" value="S_TKc"/>
    <property type="match status" value="1"/>
</dbReference>
<sequence length="1299" mass="142229">MDLELNSIFAGRFLLEAVAGTGGMAIVYRARDQKRGNAPVALKVLRRLGDVPHVHERFAREASVLAQLQHPGIVSYIDHGITPQGDAFLVMEWLEGESLGKRLDRDGLSLVETVTLFRGIVDALSVAHRRGIVHRDLKPENIFLREGRPDRVSLLDFGVARLISSELTSTGLALGTPIYMAPEQARGETIGPSADVFSLGCVMFRCLTGRVLFDGSHPTVIMAGILLHEAPALRALRPSMPKPLETLLARMLEKNPQHRPRDADALLDALNQLAVLSDEPAPEHAMARTVPLSDEQQLVSVILAVVPTPVAVRLPLADTLRSRFGARVEHLADGSMIATLAQTESMTATDQAVQAARCALFLLEESPVQRIVLTMGRGVVGERLPGGEVMDRAGKLVHASQTSQTPGIWVDDVTAQLLDARFRMSRTESGLCILTAEVDTEEPRLLLGKPTPCVGRRRELAQLQMLLAECCEDSIARLSLVIAPPGIGKSHLRREFVRQVQHDATRSVEVWLGRSDPTRAGAPYGLLWDALQRLIGLHDGEEISAQQSRLRERVRRHVPESEVQFVTEFMGEICKIPFPSETSPKLRSARLALGNLVDQVSVAFTAFVRAESGAHPVLIVLEDLHWGDGLTVRLVDDMLRDCSNRPIMVMALARPDVETLYPKLWAERKREDLRLGGLTKKASSELVTQVLGTQVASDVVERIADQAAGNALFLEELIRFVAQNASDAMPDTVIAMLQARLQRLEPDLRRVLRAASVYGATFWRGGLMALLGERDSVATLDQRLEALLDQELVVRNGTSRFLGDAQYSFRHVLVREAAHSTLTDTDRLQGHRAAAAFLESKGEHDSGVLAEHLVLGGDEERAAEYYARAATEAIDYHNELVIAGTLAERGIACAPKGNTLAALLTTRGRVSFFRYDHANAYSTLQEALSVLRPGSDHWWLAAGTLVLVMAGLLRWGEILELGGKMLTASCDPGAAPLRMRALCYLVMKLIWGGRRAQTAPYLARLDDLVGSLDEARGRVWWELAHLTESLWSKPDPWGASMAASRAEAVLEQSEYLHLLALTRVFRGCALVHLGSIDAGEPKLRAALETARRKRDPYLLSASTPFLAISLVDKGDAASMDEARCILRELLEGVGDRSLQGVGHAILADIHLRYGELEPAEPLARRAIGMISEYALFRPFADTVLTNVLRQAGRPAEACAHADATLAWVESVGGCGVFEVRLRLAAFEAHAAAGSPAAAHVLEGALEQIRLRAEGIPDPRLRDRFLSRDPTNRRVLEEARRLLPASLLASFADRVGFTGY</sequence>
<reference evidence="6" key="1">
    <citation type="submission" date="2021-12" db="EMBL/GenBank/DDBJ databases">
        <title>Discovery of the Pendulisporaceae a myxobacterial family with distinct sporulation behavior and unique specialized metabolism.</title>
        <authorList>
            <person name="Garcia R."/>
            <person name="Popoff A."/>
            <person name="Bader C.D."/>
            <person name="Loehr J."/>
            <person name="Walesch S."/>
            <person name="Walt C."/>
            <person name="Boldt J."/>
            <person name="Bunk B."/>
            <person name="Haeckl F.J.F.P.J."/>
            <person name="Gunesch A.P."/>
            <person name="Birkelbach J."/>
            <person name="Nuebel U."/>
            <person name="Pietschmann T."/>
            <person name="Bach T."/>
            <person name="Mueller R."/>
        </authorList>
    </citation>
    <scope>NUCLEOTIDE SEQUENCE</scope>
    <source>
        <strain evidence="6">MSr11367</strain>
    </source>
</reference>
<protein>
    <submittedName>
        <fullName evidence="6">Protein kinase</fullName>
    </submittedName>
</protein>
<feature type="domain" description="Protein kinase" evidence="5">
    <location>
        <begin position="13"/>
        <end position="276"/>
    </location>
</feature>
<dbReference type="Gene3D" id="3.30.200.20">
    <property type="entry name" value="Phosphorylase Kinase, domain 1"/>
    <property type="match status" value="1"/>
</dbReference>
<dbReference type="EMBL" id="CP089983">
    <property type="protein sequence ID" value="WXB00876.1"/>
    <property type="molecule type" value="Genomic_DNA"/>
</dbReference>
<keyword evidence="1" id="KW-0808">Transferase</keyword>
<dbReference type="Pfam" id="PF00069">
    <property type="entry name" value="Pkinase"/>
    <property type="match status" value="1"/>
</dbReference>
<keyword evidence="3 6" id="KW-0418">Kinase</keyword>
<evidence type="ECO:0000256" key="1">
    <source>
        <dbReference type="ARBA" id="ARBA00022679"/>
    </source>
</evidence>
<dbReference type="InterPro" id="IPR008271">
    <property type="entry name" value="Ser/Thr_kinase_AS"/>
</dbReference>
<name>A0ABZ2KQC0_9BACT</name>
<dbReference type="PANTHER" id="PTHR43289">
    <property type="entry name" value="MITOGEN-ACTIVATED PROTEIN KINASE KINASE KINASE 20-RELATED"/>
    <property type="match status" value="1"/>
</dbReference>